<dbReference type="EMBL" id="PQWO01000009">
    <property type="protein sequence ID" value="PZD72657.1"/>
    <property type="molecule type" value="Genomic_DNA"/>
</dbReference>
<evidence type="ECO:0000313" key="3">
    <source>
        <dbReference type="Proteomes" id="UP000248857"/>
    </source>
</evidence>
<comment type="caution">
    <text evidence="2">The sequence shown here is derived from an EMBL/GenBank/DDBJ whole genome shotgun (WGS) entry which is preliminary data.</text>
</comment>
<gene>
    <name evidence="2" type="ORF">C1752_03493</name>
</gene>
<reference evidence="2 3" key="1">
    <citation type="journal article" date="2018" name="Sci. Rep.">
        <title>A novel species of the marine cyanobacterium Acaryochloris with a unique pigment content and lifestyle.</title>
        <authorList>
            <person name="Partensky F."/>
            <person name="Six C."/>
            <person name="Ratin M."/>
            <person name="Garczarek L."/>
            <person name="Vaulot D."/>
            <person name="Probert I."/>
            <person name="Calteau A."/>
            <person name="Gourvil P."/>
            <person name="Marie D."/>
            <person name="Grebert T."/>
            <person name="Bouchier C."/>
            <person name="Le Panse S."/>
            <person name="Gachenot M."/>
            <person name="Rodriguez F."/>
            <person name="Garrido J.L."/>
        </authorList>
    </citation>
    <scope>NUCLEOTIDE SEQUENCE [LARGE SCALE GENOMIC DNA]</scope>
    <source>
        <strain evidence="2 3">RCC1774</strain>
    </source>
</reference>
<proteinExistence type="predicted"/>
<organism evidence="2 3">
    <name type="scientific">Acaryochloris thomasi RCC1774</name>
    <dbReference type="NCBI Taxonomy" id="1764569"/>
    <lineage>
        <taxon>Bacteria</taxon>
        <taxon>Bacillati</taxon>
        <taxon>Cyanobacteriota</taxon>
        <taxon>Cyanophyceae</taxon>
        <taxon>Acaryochloridales</taxon>
        <taxon>Acaryochloridaceae</taxon>
        <taxon>Acaryochloris</taxon>
        <taxon>Acaryochloris thomasi</taxon>
    </lineage>
</organism>
<keyword evidence="3" id="KW-1185">Reference proteome</keyword>
<dbReference type="AlphaFoldDB" id="A0A2W1JW50"/>
<protein>
    <submittedName>
        <fullName evidence="2">Uncharacterized protein</fullName>
    </submittedName>
</protein>
<feature type="transmembrane region" description="Helical" evidence="1">
    <location>
        <begin position="12"/>
        <end position="34"/>
    </location>
</feature>
<dbReference type="Proteomes" id="UP000248857">
    <property type="component" value="Unassembled WGS sequence"/>
</dbReference>
<sequence length="38" mass="4368">MDILYKLFSDPRLSIVLAPLVISTFGTLFLLDIFDHQD</sequence>
<accession>A0A2W1JW50</accession>
<name>A0A2W1JW50_9CYAN</name>
<keyword evidence="1" id="KW-1133">Transmembrane helix</keyword>
<keyword evidence="1" id="KW-0472">Membrane</keyword>
<evidence type="ECO:0000313" key="2">
    <source>
        <dbReference type="EMBL" id="PZD72657.1"/>
    </source>
</evidence>
<evidence type="ECO:0000256" key="1">
    <source>
        <dbReference type="SAM" id="Phobius"/>
    </source>
</evidence>
<keyword evidence="1" id="KW-0812">Transmembrane</keyword>